<evidence type="ECO:0000313" key="2">
    <source>
        <dbReference type="EMBL" id="KIK62643.1"/>
    </source>
</evidence>
<organism evidence="2 3">
    <name type="scientific">Collybiopsis luxurians FD-317 M1</name>
    <dbReference type="NCBI Taxonomy" id="944289"/>
    <lineage>
        <taxon>Eukaryota</taxon>
        <taxon>Fungi</taxon>
        <taxon>Dikarya</taxon>
        <taxon>Basidiomycota</taxon>
        <taxon>Agaricomycotina</taxon>
        <taxon>Agaricomycetes</taxon>
        <taxon>Agaricomycetidae</taxon>
        <taxon>Agaricales</taxon>
        <taxon>Marasmiineae</taxon>
        <taxon>Omphalotaceae</taxon>
        <taxon>Collybiopsis</taxon>
        <taxon>Collybiopsis luxurians</taxon>
    </lineage>
</organism>
<protein>
    <submittedName>
        <fullName evidence="2">Uncharacterized protein</fullName>
    </submittedName>
</protein>
<accession>A0A0D0D0T6</accession>
<dbReference type="EMBL" id="KN834767">
    <property type="protein sequence ID" value="KIK62643.1"/>
    <property type="molecule type" value="Genomic_DNA"/>
</dbReference>
<evidence type="ECO:0000256" key="1">
    <source>
        <dbReference type="SAM" id="MobiDB-lite"/>
    </source>
</evidence>
<keyword evidence="3" id="KW-1185">Reference proteome</keyword>
<evidence type="ECO:0000313" key="3">
    <source>
        <dbReference type="Proteomes" id="UP000053593"/>
    </source>
</evidence>
<dbReference type="AlphaFoldDB" id="A0A0D0D0T6"/>
<dbReference type="Proteomes" id="UP000053593">
    <property type="component" value="Unassembled WGS sequence"/>
</dbReference>
<dbReference type="HOGENOM" id="CLU_2277814_0_0_1"/>
<feature type="region of interest" description="Disordered" evidence="1">
    <location>
        <begin position="21"/>
        <end position="52"/>
    </location>
</feature>
<feature type="compositionally biased region" description="Polar residues" evidence="1">
    <location>
        <begin position="36"/>
        <end position="52"/>
    </location>
</feature>
<gene>
    <name evidence="2" type="ORF">GYMLUDRAFT_506950</name>
</gene>
<reference evidence="2 3" key="1">
    <citation type="submission" date="2014-04" db="EMBL/GenBank/DDBJ databases">
        <title>Evolutionary Origins and Diversification of the Mycorrhizal Mutualists.</title>
        <authorList>
            <consortium name="DOE Joint Genome Institute"/>
            <consortium name="Mycorrhizal Genomics Consortium"/>
            <person name="Kohler A."/>
            <person name="Kuo A."/>
            <person name="Nagy L.G."/>
            <person name="Floudas D."/>
            <person name="Copeland A."/>
            <person name="Barry K.W."/>
            <person name="Cichocki N."/>
            <person name="Veneault-Fourrey C."/>
            <person name="LaButti K."/>
            <person name="Lindquist E.A."/>
            <person name="Lipzen A."/>
            <person name="Lundell T."/>
            <person name="Morin E."/>
            <person name="Murat C."/>
            <person name="Riley R."/>
            <person name="Ohm R."/>
            <person name="Sun H."/>
            <person name="Tunlid A."/>
            <person name="Henrissat B."/>
            <person name="Grigoriev I.V."/>
            <person name="Hibbett D.S."/>
            <person name="Martin F."/>
        </authorList>
    </citation>
    <scope>NUCLEOTIDE SEQUENCE [LARGE SCALE GENOMIC DNA]</scope>
    <source>
        <strain evidence="2 3">FD-317 M1</strain>
    </source>
</reference>
<sequence length="102" mass="11239">MKINQPNKICVKKEFGDLRTTTRESLRRKEREIEKNTASSSRPTRPNSSVSITNPSVSFLSSLIHHSSLFHTASAQSTTSTTPLIQLSSALNRFLGPSGPLK</sequence>
<proteinExistence type="predicted"/>
<name>A0A0D0D0T6_9AGAR</name>
<feature type="compositionally biased region" description="Basic and acidic residues" evidence="1">
    <location>
        <begin position="21"/>
        <end position="35"/>
    </location>
</feature>